<comment type="caution">
    <text evidence="1">The sequence shown here is derived from an EMBL/GenBank/DDBJ whole genome shotgun (WGS) entry which is preliminary data.</text>
</comment>
<evidence type="ECO:0000313" key="2">
    <source>
        <dbReference type="Proteomes" id="UP000014028"/>
    </source>
</evidence>
<protein>
    <submittedName>
        <fullName evidence="1">Uncharacterized protein</fullName>
    </submittedName>
</protein>
<gene>
    <name evidence="1" type="ORF">IKC_05774</name>
</gene>
<sequence length="60" mass="7299">MYTKCTLRFFVKNGEMVDLFLKIRIEISYTVYEKEKNEKQTKKYFLLICINDFINVKGLH</sequence>
<reference evidence="1 2" key="1">
    <citation type="submission" date="2012-12" db="EMBL/GenBank/DDBJ databases">
        <title>The Genome Sequence of Bacillus cereus VD184.</title>
        <authorList>
            <consortium name="The Broad Institute Genome Sequencing Platform"/>
            <consortium name="The Broad Institute Genome Sequencing Center for Infectious Disease"/>
            <person name="Feldgarden M."/>
            <person name="Van der Auwera G.A."/>
            <person name="Mahillon J."/>
            <person name="Duprez V."/>
            <person name="Timmery S."/>
            <person name="Mattelet C."/>
            <person name="Dierick K."/>
            <person name="Sun M."/>
            <person name="Yu Z."/>
            <person name="Zhu L."/>
            <person name="Hu X."/>
            <person name="Shank E.B."/>
            <person name="Swiecicka I."/>
            <person name="Hansen B.M."/>
            <person name="Andrup L."/>
            <person name="Walker B."/>
            <person name="Young S.K."/>
            <person name="Zeng Q."/>
            <person name="Gargeya S."/>
            <person name="Fitzgerald M."/>
            <person name="Haas B."/>
            <person name="Abouelleil A."/>
            <person name="Alvarado L."/>
            <person name="Arachchi H.M."/>
            <person name="Berlin A.M."/>
            <person name="Chapman S.B."/>
            <person name="Dewar J."/>
            <person name="Goldberg J."/>
            <person name="Griggs A."/>
            <person name="Gujja S."/>
            <person name="Hansen M."/>
            <person name="Howarth C."/>
            <person name="Imamovic A."/>
            <person name="Larimer J."/>
            <person name="McCowan C."/>
            <person name="Murphy C."/>
            <person name="Neiman D."/>
            <person name="Pearson M."/>
            <person name="Priest M."/>
            <person name="Roberts A."/>
            <person name="Saif S."/>
            <person name="Shea T."/>
            <person name="Sisk P."/>
            <person name="Sykes S."/>
            <person name="Wortman J."/>
            <person name="Nusbaum C."/>
            <person name="Birren B."/>
        </authorList>
    </citation>
    <scope>NUCLEOTIDE SEQUENCE [LARGE SCALE GENOMIC DNA]</scope>
    <source>
        <strain evidence="1 2">VD184</strain>
    </source>
</reference>
<evidence type="ECO:0000313" key="1">
    <source>
        <dbReference type="EMBL" id="EOQ09375.1"/>
    </source>
</evidence>
<name>A0A9W5R5F5_BACCE</name>
<accession>A0A9W5R5F5</accession>
<dbReference type="Proteomes" id="UP000014028">
    <property type="component" value="Unassembled WGS sequence"/>
</dbReference>
<organism evidence="1 2">
    <name type="scientific">Bacillus cereus VD184</name>
    <dbReference type="NCBI Taxonomy" id="1053242"/>
    <lineage>
        <taxon>Bacteria</taxon>
        <taxon>Bacillati</taxon>
        <taxon>Bacillota</taxon>
        <taxon>Bacilli</taxon>
        <taxon>Bacillales</taxon>
        <taxon>Bacillaceae</taxon>
        <taxon>Bacillus</taxon>
        <taxon>Bacillus cereus group</taxon>
    </lineage>
</organism>
<dbReference type="AlphaFoldDB" id="A0A9W5R5F5"/>
<proteinExistence type="predicted"/>
<dbReference type="EMBL" id="AHFK01000051">
    <property type="protein sequence ID" value="EOQ09375.1"/>
    <property type="molecule type" value="Genomic_DNA"/>
</dbReference>